<dbReference type="InterPro" id="IPR001461">
    <property type="entry name" value="Aspartic_peptidase_A1"/>
</dbReference>
<dbReference type="Pfam" id="PF00026">
    <property type="entry name" value="Asp"/>
    <property type="match status" value="1"/>
</dbReference>
<organism evidence="4 5">
    <name type="scientific">Cladonia borealis</name>
    <dbReference type="NCBI Taxonomy" id="184061"/>
    <lineage>
        <taxon>Eukaryota</taxon>
        <taxon>Fungi</taxon>
        <taxon>Dikarya</taxon>
        <taxon>Ascomycota</taxon>
        <taxon>Pezizomycotina</taxon>
        <taxon>Lecanoromycetes</taxon>
        <taxon>OSLEUM clade</taxon>
        <taxon>Lecanoromycetidae</taxon>
        <taxon>Lecanorales</taxon>
        <taxon>Lecanorineae</taxon>
        <taxon>Cladoniaceae</taxon>
        <taxon>Cladonia</taxon>
    </lineage>
</organism>
<reference evidence="4" key="1">
    <citation type="submission" date="2023-03" db="EMBL/GenBank/DDBJ databases">
        <title>Complete genome of Cladonia borealis.</title>
        <authorList>
            <person name="Park H."/>
        </authorList>
    </citation>
    <scope>NUCLEOTIDE SEQUENCE</scope>
    <source>
        <strain evidence="4">ANT050790</strain>
    </source>
</reference>
<sequence>MIALIASYSILLFQLYIRRSYGFTILPELGSTDPNAFWTTEVTIGTQKLNLTVDTGSADLWVYSTDVFYLPGTAPSLHSNYTCHPGPTSNCTYEGFFSVHYGGSACATVSGNVTYDKVNISGTIVPEMGVEVAYAAGCFPDSVADGILGLSFGENNRAFPRQPTFMERLMPEPVFGIEFYKSTSGDHLANLNFGYVNETKARDGLVTASIGKNTIWMVDNVSFIIGELIDGVPVPVASGSKTPLTQDMIFDTGAGSQFAVDPRITLAYYAQVDGAVPTDVNKTSYKFPCNATLPDVYLAFQNGEAFGFRGQALTFNNPDPGDSPLSSVGVKEQAVGGVGAMFFESTYVVFNMSTEPSISFSVWNATAEDYGL</sequence>
<protein>
    <recommendedName>
        <fullName evidence="3">Peptidase A1 domain-containing protein</fullName>
    </recommendedName>
</protein>
<dbReference type="PANTHER" id="PTHR47966:SF1">
    <property type="entry name" value="ASPARTYL PROTEINASE"/>
    <property type="match status" value="1"/>
</dbReference>
<feature type="signal peptide" evidence="2">
    <location>
        <begin position="1"/>
        <end position="22"/>
    </location>
</feature>
<dbReference type="SUPFAM" id="SSF50630">
    <property type="entry name" value="Acid proteases"/>
    <property type="match status" value="1"/>
</dbReference>
<dbReference type="InterPro" id="IPR021109">
    <property type="entry name" value="Peptidase_aspartic_dom_sf"/>
</dbReference>
<comment type="caution">
    <text evidence="4">The sequence shown here is derived from an EMBL/GenBank/DDBJ whole genome shotgun (WGS) entry which is preliminary data.</text>
</comment>
<comment type="similarity">
    <text evidence="1">Belongs to the peptidase A1 family.</text>
</comment>
<keyword evidence="5" id="KW-1185">Reference proteome</keyword>
<name>A0AA39R2Q5_9LECA</name>
<gene>
    <name evidence="4" type="ORF">JMJ35_003554</name>
</gene>
<dbReference type="AlphaFoldDB" id="A0AA39R2Q5"/>
<dbReference type="Proteomes" id="UP001166286">
    <property type="component" value="Unassembled WGS sequence"/>
</dbReference>
<evidence type="ECO:0000313" key="4">
    <source>
        <dbReference type="EMBL" id="KAK0513832.1"/>
    </source>
</evidence>
<evidence type="ECO:0000256" key="1">
    <source>
        <dbReference type="ARBA" id="ARBA00007447"/>
    </source>
</evidence>
<dbReference type="GO" id="GO:0004190">
    <property type="term" value="F:aspartic-type endopeptidase activity"/>
    <property type="evidence" value="ECO:0007669"/>
    <property type="project" value="InterPro"/>
</dbReference>
<dbReference type="GO" id="GO:0006508">
    <property type="term" value="P:proteolysis"/>
    <property type="evidence" value="ECO:0007669"/>
    <property type="project" value="InterPro"/>
</dbReference>
<evidence type="ECO:0000313" key="5">
    <source>
        <dbReference type="Proteomes" id="UP001166286"/>
    </source>
</evidence>
<dbReference type="PROSITE" id="PS51767">
    <property type="entry name" value="PEPTIDASE_A1"/>
    <property type="match status" value="1"/>
</dbReference>
<dbReference type="PANTHER" id="PTHR47966">
    <property type="entry name" value="BETA-SITE APP-CLEAVING ENZYME, ISOFORM A-RELATED"/>
    <property type="match status" value="1"/>
</dbReference>
<feature type="domain" description="Peptidase A1" evidence="3">
    <location>
        <begin position="38"/>
        <end position="361"/>
    </location>
</feature>
<accession>A0AA39R2Q5</accession>
<dbReference type="Gene3D" id="2.40.70.10">
    <property type="entry name" value="Acid Proteases"/>
    <property type="match status" value="2"/>
</dbReference>
<evidence type="ECO:0000256" key="2">
    <source>
        <dbReference type="SAM" id="SignalP"/>
    </source>
</evidence>
<feature type="chain" id="PRO_5041243665" description="Peptidase A1 domain-containing protein" evidence="2">
    <location>
        <begin position="23"/>
        <end position="372"/>
    </location>
</feature>
<proteinExistence type="inferred from homology"/>
<dbReference type="InterPro" id="IPR033121">
    <property type="entry name" value="PEPTIDASE_A1"/>
</dbReference>
<keyword evidence="2" id="KW-0732">Signal</keyword>
<evidence type="ECO:0000259" key="3">
    <source>
        <dbReference type="PROSITE" id="PS51767"/>
    </source>
</evidence>
<dbReference type="EMBL" id="JAFEKC020000006">
    <property type="protein sequence ID" value="KAK0513832.1"/>
    <property type="molecule type" value="Genomic_DNA"/>
</dbReference>